<dbReference type="InterPro" id="IPR007861">
    <property type="entry name" value="DNA_mismatch_repair_MutS_clamp"/>
</dbReference>
<dbReference type="SMART" id="SM00533">
    <property type="entry name" value="MUTSd"/>
    <property type="match status" value="1"/>
</dbReference>
<dbReference type="InterPro" id="IPR036187">
    <property type="entry name" value="DNA_mismatch_repair_MutS_sf"/>
</dbReference>
<dbReference type="SUPFAM" id="SSF53150">
    <property type="entry name" value="DNA repair protein MutS, domain II"/>
    <property type="match status" value="1"/>
</dbReference>
<dbReference type="Pfam" id="PF01624">
    <property type="entry name" value="MutS_I"/>
    <property type="match status" value="1"/>
</dbReference>
<name>A0ABZ0UR14_9RICK</name>
<evidence type="ECO:0000256" key="1">
    <source>
        <dbReference type="ARBA" id="ARBA00006271"/>
    </source>
</evidence>
<evidence type="ECO:0000256" key="6">
    <source>
        <dbReference type="ARBA" id="ARBA00023125"/>
    </source>
</evidence>
<dbReference type="Proteomes" id="UP001325140">
    <property type="component" value="Chromosome"/>
</dbReference>
<evidence type="ECO:0000256" key="4">
    <source>
        <dbReference type="ARBA" id="ARBA00022763"/>
    </source>
</evidence>
<dbReference type="Pfam" id="PF05190">
    <property type="entry name" value="MutS_IV"/>
    <property type="match status" value="1"/>
</dbReference>
<dbReference type="PANTHER" id="PTHR11361">
    <property type="entry name" value="DNA MISMATCH REPAIR PROTEIN MUTS FAMILY MEMBER"/>
    <property type="match status" value="1"/>
</dbReference>
<evidence type="ECO:0000313" key="14">
    <source>
        <dbReference type="Proteomes" id="UP001325140"/>
    </source>
</evidence>
<evidence type="ECO:0000259" key="12">
    <source>
        <dbReference type="PROSITE" id="PS00486"/>
    </source>
</evidence>
<keyword evidence="6 10" id="KW-0238">DNA-binding</keyword>
<protein>
    <recommendedName>
        <fullName evidence="2 9">DNA mismatch repair protein MutS</fullName>
    </recommendedName>
</protein>
<feature type="coiled-coil region" evidence="11">
    <location>
        <begin position="450"/>
        <end position="477"/>
    </location>
</feature>
<evidence type="ECO:0000256" key="10">
    <source>
        <dbReference type="RuleBase" id="RU003756"/>
    </source>
</evidence>
<evidence type="ECO:0000256" key="8">
    <source>
        <dbReference type="ARBA" id="ARBA00024647"/>
    </source>
</evidence>
<dbReference type="Gene3D" id="3.40.50.300">
    <property type="entry name" value="P-loop containing nucleotide triphosphate hydrolases"/>
    <property type="match status" value="1"/>
</dbReference>
<keyword evidence="4 10" id="KW-0227">DNA damage</keyword>
<evidence type="ECO:0000256" key="9">
    <source>
        <dbReference type="NCBIfam" id="TIGR01070"/>
    </source>
</evidence>
<dbReference type="SUPFAM" id="SSF48334">
    <property type="entry name" value="DNA repair protein MutS, domain III"/>
    <property type="match status" value="1"/>
</dbReference>
<dbReference type="InterPro" id="IPR007696">
    <property type="entry name" value="DNA_mismatch_repair_MutS_core"/>
</dbReference>
<dbReference type="Gene3D" id="3.40.1170.10">
    <property type="entry name" value="DNA repair protein MutS, domain I"/>
    <property type="match status" value="1"/>
</dbReference>
<dbReference type="RefSeq" id="WP_323722348.1">
    <property type="nucleotide sequence ID" value="NZ_CP110343.1"/>
</dbReference>
<comment type="similarity">
    <text evidence="1 10">Belongs to the DNA mismatch repair MutS family.</text>
</comment>
<organism evidence="13 14">
    <name type="scientific">Candidatus Fokinia crypta</name>
    <dbReference type="NCBI Taxonomy" id="1920990"/>
    <lineage>
        <taxon>Bacteria</taxon>
        <taxon>Pseudomonadati</taxon>
        <taxon>Pseudomonadota</taxon>
        <taxon>Alphaproteobacteria</taxon>
        <taxon>Rickettsiales</taxon>
        <taxon>Candidatus Midichloriaceae</taxon>
        <taxon>Candidatus Fokinia</taxon>
    </lineage>
</organism>
<dbReference type="Gene3D" id="1.10.1420.10">
    <property type="match status" value="2"/>
</dbReference>
<dbReference type="PROSITE" id="PS00486">
    <property type="entry name" value="DNA_MISMATCH_REPAIR_2"/>
    <property type="match status" value="1"/>
</dbReference>
<dbReference type="Pfam" id="PF05192">
    <property type="entry name" value="MutS_III"/>
    <property type="match status" value="1"/>
</dbReference>
<proteinExistence type="inferred from homology"/>
<feature type="domain" description="DNA mismatch repair proteins mutS family" evidence="12">
    <location>
        <begin position="706"/>
        <end position="722"/>
    </location>
</feature>
<accession>A0ABZ0UR14</accession>
<keyword evidence="5" id="KW-0067">ATP-binding</keyword>
<evidence type="ECO:0000256" key="7">
    <source>
        <dbReference type="ARBA" id="ARBA00023204"/>
    </source>
</evidence>
<dbReference type="InterPro" id="IPR007695">
    <property type="entry name" value="DNA_mismatch_repair_MutS-lik_N"/>
</dbReference>
<dbReference type="PIRSF" id="PIRSF037677">
    <property type="entry name" value="DNA_mis_repair_Msh6"/>
    <property type="match status" value="1"/>
</dbReference>
<dbReference type="InterPro" id="IPR017261">
    <property type="entry name" value="DNA_mismatch_repair_MutS/MSH"/>
</dbReference>
<comment type="function">
    <text evidence="8">This protein is involved in the repair of mismatches in DNA. It is possible that it carries out the mismatch recognition step. This protein has a weak ATPase activity.</text>
</comment>
<keyword evidence="14" id="KW-1185">Reference proteome</keyword>
<gene>
    <name evidence="13" type="ORF">Fokcrypt_00209</name>
</gene>
<reference evidence="13" key="1">
    <citation type="submission" date="2022-10" db="EMBL/GenBank/DDBJ databases">
        <title>Host association and intracellularity evolved multiple times independently in the Rickettsiales.</title>
        <authorList>
            <person name="Castelli M."/>
            <person name="Nardi T."/>
            <person name="Gammuto L."/>
            <person name="Bellinzona G."/>
            <person name="Sabaneyeva E."/>
            <person name="Potekhin A."/>
            <person name="Serra V."/>
            <person name="Petroni G."/>
            <person name="Sassera D."/>
        </authorList>
    </citation>
    <scope>NUCLEOTIDE SEQUENCE [LARGE SCALE GENOMIC DNA]</scope>
    <source>
        <strain evidence="13">US_Bl 11III1</strain>
    </source>
</reference>
<evidence type="ECO:0000313" key="13">
    <source>
        <dbReference type="EMBL" id="WPX97696.1"/>
    </source>
</evidence>
<dbReference type="Gene3D" id="3.30.420.110">
    <property type="entry name" value="MutS, connector domain"/>
    <property type="match status" value="1"/>
</dbReference>
<dbReference type="InterPro" id="IPR000432">
    <property type="entry name" value="DNA_mismatch_repair_MutS_C"/>
</dbReference>
<dbReference type="NCBIfam" id="TIGR01070">
    <property type="entry name" value="mutS1"/>
    <property type="match status" value="1"/>
</dbReference>
<evidence type="ECO:0000256" key="2">
    <source>
        <dbReference type="ARBA" id="ARBA00021982"/>
    </source>
</evidence>
<dbReference type="Pfam" id="PF05188">
    <property type="entry name" value="MutS_II"/>
    <property type="match status" value="1"/>
</dbReference>
<dbReference type="PANTHER" id="PTHR11361:SF34">
    <property type="entry name" value="DNA MISMATCH REPAIR PROTEIN MSH1, MITOCHONDRIAL"/>
    <property type="match status" value="1"/>
</dbReference>
<dbReference type="Pfam" id="PF00488">
    <property type="entry name" value="MutS_V"/>
    <property type="match status" value="1"/>
</dbReference>
<dbReference type="InterPro" id="IPR036678">
    <property type="entry name" value="MutS_con_dom_sf"/>
</dbReference>
<dbReference type="InterPro" id="IPR027417">
    <property type="entry name" value="P-loop_NTPase"/>
</dbReference>
<dbReference type="NCBIfam" id="NF003810">
    <property type="entry name" value="PRK05399.1"/>
    <property type="match status" value="1"/>
</dbReference>
<dbReference type="InterPro" id="IPR016151">
    <property type="entry name" value="DNA_mismatch_repair_MutS_N"/>
</dbReference>
<dbReference type="InterPro" id="IPR005748">
    <property type="entry name" value="DNA_mismatch_repair_MutS"/>
</dbReference>
<evidence type="ECO:0000256" key="5">
    <source>
        <dbReference type="ARBA" id="ARBA00022840"/>
    </source>
</evidence>
<evidence type="ECO:0000256" key="3">
    <source>
        <dbReference type="ARBA" id="ARBA00022741"/>
    </source>
</evidence>
<evidence type="ECO:0000256" key="11">
    <source>
        <dbReference type="SAM" id="Coils"/>
    </source>
</evidence>
<dbReference type="InterPro" id="IPR007860">
    <property type="entry name" value="DNA_mmatch_repair_MutS_con_dom"/>
</dbReference>
<keyword evidence="11" id="KW-0175">Coiled coil</keyword>
<sequence>MISNKAMVTPMMMQYFAIKKANNEYMLFYRMGDFYELFFEDAVIAAKVLNIVLTKRGKCDEIDVPMCGVPYHSSSFYIQKLLKAGYKVAICEQLETAEEAKKRGMKTLVKREIVRVITQGTFFEEEMENDVTHKYIASVHLCKHGGNSDEGFCLAVLDLSTVDFSIIKGQRKDFMNYLYEFRIIELLCADKVAEKCEWIREALHLYSSNKVITRRPDVLFSYNRAIEVMKDVYNLPTVSSSFGFDEHEIIAIGVLLEYIKFTQKEHIPQLNLPKKRDDNIFVKIDVATRKHLEIEDSVNEGNTLFSVIDYTVSSIGKRLLKTYLRTVSKELHVINARLDVVEVFLENVEATNNIRGLLKQMTDIERVATRITAGRCAVKDFMSMRDGLSVALQIFHYVEREELSKKIRVIMEEMISFDDLLNILNSALTQVVLEVTDHSSFVKRGYHAPLDALYDLRNNASNKIDDLRRKYVQLTGISNLKISKSNIYGYCVDITLSQSSKISGTMFVKKHTLTNVVRYKTAELEELEIEILSVQSKIDAMEKEIFENIRLAITDRIDYIAVCISVIGKIDVMTSFAFLAKCRNYVRPTMINDFDLLIYDGKHPVLDVLLAENCTSNHCIFDENTNFQIITGANMAGKSTFLRQNALIVIMAQIGCFIPAKSAVIGLVDSIMSRIGASDNIANGESTFMVEMLETARILQNASQRSFILLDEVGRGTSAREGMAIARAITEHIHGKIGAKTIFATHYHELGELEKILEKARSYKMDVTECNNKIVFMHKISEGIAQHSYALHIARLAGIPKSVIERATEIYEKSSV</sequence>
<dbReference type="EMBL" id="CP110343">
    <property type="protein sequence ID" value="WPX97696.1"/>
    <property type="molecule type" value="Genomic_DNA"/>
</dbReference>
<dbReference type="SMART" id="SM00534">
    <property type="entry name" value="MUTSac"/>
    <property type="match status" value="1"/>
</dbReference>
<dbReference type="InterPro" id="IPR045076">
    <property type="entry name" value="MutS"/>
</dbReference>
<dbReference type="SUPFAM" id="SSF52540">
    <property type="entry name" value="P-loop containing nucleoside triphosphate hydrolases"/>
    <property type="match status" value="1"/>
</dbReference>
<dbReference type="SUPFAM" id="SSF55271">
    <property type="entry name" value="DNA repair protein MutS, domain I"/>
    <property type="match status" value="1"/>
</dbReference>
<keyword evidence="3 10" id="KW-0547">Nucleotide-binding</keyword>
<keyword evidence="7 10" id="KW-0234">DNA repair</keyword>